<dbReference type="HOGENOM" id="CLU_100183_0_0_6"/>
<dbReference type="CDD" id="cd06260">
    <property type="entry name" value="DUF820-like"/>
    <property type="match status" value="1"/>
</dbReference>
<protein>
    <recommendedName>
        <fullName evidence="1">Putative restriction endonuclease domain-containing protein</fullName>
    </recommendedName>
</protein>
<sequence length="227" mass="25871">MNLSAHFIPPLENGDRLTRSEFERRYEAMPQVRKAELVEGIVYMASPLRFESHGKPHGLIMGWLATYYAATPNIQFGDNVTVYLDEDNECQPDAVLFLPSTVGGKATVTEDDYLQGAPELIVEIAASTASYDFHIKRCVYERHGIQEYIVWRVYDKQIDWFRLQEERYVKVPPDEQGLISSQVFPGLILSVSALLAGEYAQVLAKLQKSLQSSEHQNFVERLQEKAK</sequence>
<accession>A0A090AGZ1</accession>
<dbReference type="STRING" id="40754.THII_3256"/>
<keyword evidence="3" id="KW-1185">Reference proteome</keyword>
<dbReference type="Pfam" id="PF05685">
    <property type="entry name" value="Uma2"/>
    <property type="match status" value="1"/>
</dbReference>
<dbReference type="InterPro" id="IPR008538">
    <property type="entry name" value="Uma2"/>
</dbReference>
<organism evidence="2 3">
    <name type="scientific">Thioploca ingrica</name>
    <dbReference type="NCBI Taxonomy" id="40754"/>
    <lineage>
        <taxon>Bacteria</taxon>
        <taxon>Pseudomonadati</taxon>
        <taxon>Pseudomonadota</taxon>
        <taxon>Gammaproteobacteria</taxon>
        <taxon>Thiotrichales</taxon>
        <taxon>Thiotrichaceae</taxon>
        <taxon>Thioploca</taxon>
    </lineage>
</organism>
<dbReference type="AlphaFoldDB" id="A0A090AGZ1"/>
<evidence type="ECO:0000313" key="3">
    <source>
        <dbReference type="Proteomes" id="UP000031623"/>
    </source>
</evidence>
<proteinExistence type="predicted"/>
<dbReference type="InterPro" id="IPR012296">
    <property type="entry name" value="Nuclease_put_TT1808"/>
</dbReference>
<dbReference type="OrthoDB" id="9799703at2"/>
<feature type="domain" description="Putative restriction endonuclease" evidence="1">
    <location>
        <begin position="22"/>
        <end position="191"/>
    </location>
</feature>
<dbReference type="PANTHER" id="PTHR35400:SF3">
    <property type="entry name" value="SLL1072 PROTEIN"/>
    <property type="match status" value="1"/>
</dbReference>
<dbReference type="Proteomes" id="UP000031623">
    <property type="component" value="Chromosome"/>
</dbReference>
<dbReference type="Gene3D" id="3.90.1570.10">
    <property type="entry name" value="tt1808, chain A"/>
    <property type="match status" value="1"/>
</dbReference>
<dbReference type="EMBL" id="AP014633">
    <property type="protein sequence ID" value="BAP57553.1"/>
    <property type="molecule type" value="Genomic_DNA"/>
</dbReference>
<dbReference type="SUPFAM" id="SSF52980">
    <property type="entry name" value="Restriction endonuclease-like"/>
    <property type="match status" value="1"/>
</dbReference>
<evidence type="ECO:0000259" key="1">
    <source>
        <dbReference type="Pfam" id="PF05685"/>
    </source>
</evidence>
<dbReference type="InterPro" id="IPR011335">
    <property type="entry name" value="Restrct_endonuc-II-like"/>
</dbReference>
<dbReference type="KEGG" id="tig:THII_3256"/>
<name>A0A090AGZ1_9GAMM</name>
<evidence type="ECO:0000313" key="2">
    <source>
        <dbReference type="EMBL" id="BAP57553.1"/>
    </source>
</evidence>
<reference evidence="2 3" key="1">
    <citation type="journal article" date="2014" name="ISME J.">
        <title>Ecophysiology of Thioploca ingrica as revealed by the complete genome sequence supplemented with proteomic evidence.</title>
        <authorList>
            <person name="Kojima H."/>
            <person name="Ogura Y."/>
            <person name="Yamamoto N."/>
            <person name="Togashi T."/>
            <person name="Mori H."/>
            <person name="Watanabe T."/>
            <person name="Nemoto F."/>
            <person name="Kurokawa K."/>
            <person name="Hayashi T."/>
            <person name="Fukui M."/>
        </authorList>
    </citation>
    <scope>NUCLEOTIDE SEQUENCE [LARGE SCALE GENOMIC DNA]</scope>
</reference>
<dbReference type="PANTHER" id="PTHR35400">
    <property type="entry name" value="SLR1083 PROTEIN"/>
    <property type="match status" value="1"/>
</dbReference>
<gene>
    <name evidence="2" type="ORF">THII_3256</name>
</gene>